<accession>A0A402A8N3</accession>
<dbReference type="Gene3D" id="2.30.110.10">
    <property type="entry name" value="Electron Transport, Fmn-binding Protein, Chain A"/>
    <property type="match status" value="1"/>
</dbReference>
<protein>
    <recommendedName>
        <fullName evidence="3">Pyridoxamine 5'-phosphate oxidase</fullName>
    </recommendedName>
</protein>
<dbReference type="OrthoDB" id="5115613at2"/>
<keyword evidence="2" id="KW-1185">Reference proteome</keyword>
<evidence type="ECO:0000313" key="2">
    <source>
        <dbReference type="Proteomes" id="UP000287352"/>
    </source>
</evidence>
<evidence type="ECO:0000313" key="1">
    <source>
        <dbReference type="EMBL" id="GCE15503.1"/>
    </source>
</evidence>
<proteinExistence type="predicted"/>
<dbReference type="InterPro" id="IPR012349">
    <property type="entry name" value="Split_barrel_FMN-bd"/>
</dbReference>
<dbReference type="AlphaFoldDB" id="A0A402A8N3"/>
<comment type="caution">
    <text evidence="1">The sequence shown here is derived from an EMBL/GenBank/DDBJ whole genome shotgun (WGS) entry which is preliminary data.</text>
</comment>
<evidence type="ECO:0008006" key="3">
    <source>
        <dbReference type="Google" id="ProtNLM"/>
    </source>
</evidence>
<dbReference type="Proteomes" id="UP000287352">
    <property type="component" value="Unassembled WGS sequence"/>
</dbReference>
<dbReference type="SUPFAM" id="SSF50475">
    <property type="entry name" value="FMN-binding split barrel"/>
    <property type="match status" value="1"/>
</dbReference>
<name>A0A402A8N3_9CHLR</name>
<organism evidence="1 2">
    <name type="scientific">Tengunoibacter tsumagoiensis</name>
    <dbReference type="NCBI Taxonomy" id="2014871"/>
    <lineage>
        <taxon>Bacteria</taxon>
        <taxon>Bacillati</taxon>
        <taxon>Chloroflexota</taxon>
        <taxon>Ktedonobacteria</taxon>
        <taxon>Ktedonobacterales</taxon>
        <taxon>Dictyobacteraceae</taxon>
        <taxon>Tengunoibacter</taxon>
    </lineage>
</organism>
<dbReference type="EMBL" id="BIFR01000002">
    <property type="protein sequence ID" value="GCE15503.1"/>
    <property type="molecule type" value="Genomic_DNA"/>
</dbReference>
<gene>
    <name evidence="1" type="ORF">KTT_53620</name>
</gene>
<dbReference type="RefSeq" id="WP_126582954.1">
    <property type="nucleotide sequence ID" value="NZ_BIFR01000002.1"/>
</dbReference>
<sequence length="156" mass="17202">MKQSWQDFALVEPELAAFGEARLKSGPAYLATVRADGLPRVHPVTPIIGEGHLLLFMEPTSPKGHDLQRGSGYALHCWVSDTNGGEGEFWLVGHALLTASPAMRALATTYGYQPQDHYIVFELTVESAFSTIYADTGQPIRKRWKSEQEKSAVELS</sequence>
<reference evidence="2" key="1">
    <citation type="submission" date="2018-12" db="EMBL/GenBank/DDBJ databases">
        <title>Tengunoibacter tsumagoiensis gen. nov., sp. nov., Dictyobacter kobayashii sp. nov., D. alpinus sp. nov., and D. joshuensis sp. nov. and description of Dictyobacteraceae fam. nov. within the order Ktedonobacterales isolated from Tengu-no-mugimeshi.</title>
        <authorList>
            <person name="Wang C.M."/>
            <person name="Zheng Y."/>
            <person name="Sakai Y."/>
            <person name="Toyoda A."/>
            <person name="Minakuchi Y."/>
            <person name="Abe K."/>
            <person name="Yokota A."/>
            <person name="Yabe S."/>
        </authorList>
    </citation>
    <scope>NUCLEOTIDE SEQUENCE [LARGE SCALE GENOMIC DNA]</scope>
    <source>
        <strain evidence="2">Uno3</strain>
    </source>
</reference>